<dbReference type="OrthoDB" id="7628974at2"/>
<dbReference type="EMBL" id="OBDY01000016">
    <property type="protein sequence ID" value="SNY55230.1"/>
    <property type="molecule type" value="Genomic_DNA"/>
</dbReference>
<proteinExistence type="predicted"/>
<dbReference type="InterPro" id="IPR027417">
    <property type="entry name" value="P-loop_NTPase"/>
</dbReference>
<name>A0A285J4G0_9ACTN</name>
<protein>
    <submittedName>
        <fullName evidence="1">Predicted ATPase</fullName>
    </submittedName>
</protein>
<dbReference type="Proteomes" id="UP000219612">
    <property type="component" value="Unassembled WGS sequence"/>
</dbReference>
<dbReference type="PRINTS" id="PR00364">
    <property type="entry name" value="DISEASERSIST"/>
</dbReference>
<dbReference type="PANTHER" id="PTHR47691">
    <property type="entry name" value="REGULATOR-RELATED"/>
    <property type="match status" value="1"/>
</dbReference>
<dbReference type="RefSeq" id="WP_097324008.1">
    <property type="nucleotide sequence ID" value="NZ_OBDY01000016.1"/>
</dbReference>
<dbReference type="SUPFAM" id="SSF52540">
    <property type="entry name" value="P-loop containing nucleoside triphosphate hydrolases"/>
    <property type="match status" value="1"/>
</dbReference>
<gene>
    <name evidence="1" type="ORF">SAMN05421748_11682</name>
</gene>
<evidence type="ECO:0000313" key="1">
    <source>
        <dbReference type="EMBL" id="SNY55230.1"/>
    </source>
</evidence>
<dbReference type="PANTHER" id="PTHR47691:SF3">
    <property type="entry name" value="HTH-TYPE TRANSCRIPTIONAL REGULATOR RV0890C-RELATED"/>
    <property type="match status" value="1"/>
</dbReference>
<evidence type="ECO:0000313" key="2">
    <source>
        <dbReference type="Proteomes" id="UP000219612"/>
    </source>
</evidence>
<accession>A0A285J4G0</accession>
<sequence length="506" mass="53997">MSLSYGYAELPDPARAGDLDGLVGQLRALKVWAGDPSYATIMDRVNADWAAAGRPASELAIRSTVAHCFQPGRRRLNTGLVVAIVGALHPDTGYVAQWRQTLRVIGGETRAASQVRVQDSLPLSPAAFIGRTAELEHLGAVLAGGTAATVTIEGMAGVGKTELALHAGRLADRRMPFDRVLFVDLRGFHSDPAQPPADPGAVLDGFLRLLDVPGHRIPHGLAARVALYRRRLYGARVLVVLDNAAGADQVRPLVPGTPGSLSLVTSRRHLGLSAAAGLTVGVFSPQEAVDHLTAALPGADRPTARRIARGCGHLPLALGLIAGHIRGTPGWTLSEHADRLGERLHDHRLDSGVELALSLSYQHLPGDRQRLMRLLALHPGHDFDAYAAAALTGTDPGAAEAGLAHLHGDHLLQSTGPGRYTFHDLVRAYAVAQARDHDPPGERRTALTRMFDHYLATTAAAMNTLEHRRRPRTLPPGVPVPDLTSPGDAIAWLEHTNRFARTLFAA</sequence>
<organism evidence="1 2">
    <name type="scientific">Paractinoplanes atraurantiacus</name>
    <dbReference type="NCBI Taxonomy" id="1036182"/>
    <lineage>
        <taxon>Bacteria</taxon>
        <taxon>Bacillati</taxon>
        <taxon>Actinomycetota</taxon>
        <taxon>Actinomycetes</taxon>
        <taxon>Micromonosporales</taxon>
        <taxon>Micromonosporaceae</taxon>
        <taxon>Paractinoplanes</taxon>
    </lineage>
</organism>
<keyword evidence="2" id="KW-1185">Reference proteome</keyword>
<dbReference type="AlphaFoldDB" id="A0A285J4G0"/>
<reference evidence="1 2" key="1">
    <citation type="submission" date="2017-09" db="EMBL/GenBank/DDBJ databases">
        <authorList>
            <person name="Ehlers B."/>
            <person name="Leendertz F.H."/>
        </authorList>
    </citation>
    <scope>NUCLEOTIDE SEQUENCE [LARGE SCALE GENOMIC DNA]</scope>
    <source>
        <strain evidence="1 2">CGMCC 4.6857</strain>
    </source>
</reference>
<dbReference type="Gene3D" id="3.40.50.300">
    <property type="entry name" value="P-loop containing nucleotide triphosphate hydrolases"/>
    <property type="match status" value="1"/>
</dbReference>